<keyword evidence="4" id="KW-1185">Reference proteome</keyword>
<proteinExistence type="predicted"/>
<feature type="coiled-coil region" evidence="1">
    <location>
        <begin position="316"/>
        <end position="343"/>
    </location>
</feature>
<evidence type="ECO:0000256" key="1">
    <source>
        <dbReference type="SAM" id="Coils"/>
    </source>
</evidence>
<feature type="region of interest" description="Disordered" evidence="2">
    <location>
        <begin position="213"/>
        <end position="247"/>
    </location>
</feature>
<feature type="compositionally biased region" description="Polar residues" evidence="2">
    <location>
        <begin position="231"/>
        <end position="246"/>
    </location>
</feature>
<reference evidence="3" key="1">
    <citation type="submission" date="2016-03" db="EMBL/GenBank/DDBJ databases">
        <title>Mechanisms controlling the formation of the plant cell surface in tip-growing cells are functionally conserved among land plants.</title>
        <authorList>
            <person name="Honkanen S."/>
            <person name="Jones V.A."/>
            <person name="Morieri G."/>
            <person name="Champion C."/>
            <person name="Hetherington A.J."/>
            <person name="Kelly S."/>
            <person name="Saint-Marcoux D."/>
            <person name="Proust H."/>
            <person name="Prescott H."/>
            <person name="Dolan L."/>
        </authorList>
    </citation>
    <scope>NUCLEOTIDE SEQUENCE [LARGE SCALE GENOMIC DNA]</scope>
    <source>
        <tissue evidence="3">Whole gametophyte</tissue>
    </source>
</reference>
<sequence>MAFEERETGEGNARWKVEDAQQKIRELIPEMRYQKELNFSLTAQVRKTQDSNMELVLAINDVEESLEESRLEVEALKTDKHRLEEDLQQEKYWKQKFNSLQEKIAEKSPPFSKDGYEVRIKGLKIMVERLTQDVEDLENRSQGTYKRECGVDLPGSDATSMELLVVELKSKLAASEDNLRSMLESNDTSVVGMQRSVAELRTANDNLQKQLKESRNEAEQARRQAEDANLRSVSLRNSGDTATRSNAELERSLADVRAALESREKELAVLEERYSRAEVERSISLEKAAVLEDERRLLEGDIRSVTNAKALWEGRCSTLRREKEELEHSLQKARQEIVENRDLELEVSAGKEEISALNLVIRNFDERFLKLEKELFNADTEKSDLRKLIEAGEDREKLLK</sequence>
<keyword evidence="1" id="KW-0175">Coiled coil</keyword>
<feature type="compositionally biased region" description="Basic and acidic residues" evidence="2">
    <location>
        <begin position="213"/>
        <end position="229"/>
    </location>
</feature>
<accession>A0A176WHZ4</accession>
<evidence type="ECO:0000313" key="4">
    <source>
        <dbReference type="Proteomes" id="UP000077202"/>
    </source>
</evidence>
<feature type="coiled-coil region" evidence="1">
    <location>
        <begin position="59"/>
        <end position="86"/>
    </location>
</feature>
<dbReference type="PANTHER" id="PTHR47270">
    <property type="entry name" value="PROTEIN MLP1-LIKE"/>
    <property type="match status" value="1"/>
</dbReference>
<evidence type="ECO:0000256" key="2">
    <source>
        <dbReference type="SAM" id="MobiDB-lite"/>
    </source>
</evidence>
<gene>
    <name evidence="3" type="ORF">AXG93_4421s1030</name>
</gene>
<protein>
    <submittedName>
        <fullName evidence="3">Uncharacterized protein</fullName>
    </submittedName>
</protein>
<dbReference type="AlphaFoldDB" id="A0A176WHZ4"/>
<organism evidence="3 4">
    <name type="scientific">Marchantia polymorpha subsp. ruderalis</name>
    <dbReference type="NCBI Taxonomy" id="1480154"/>
    <lineage>
        <taxon>Eukaryota</taxon>
        <taxon>Viridiplantae</taxon>
        <taxon>Streptophyta</taxon>
        <taxon>Embryophyta</taxon>
        <taxon>Marchantiophyta</taxon>
        <taxon>Marchantiopsida</taxon>
        <taxon>Marchantiidae</taxon>
        <taxon>Marchantiales</taxon>
        <taxon>Marchantiaceae</taxon>
        <taxon>Marchantia</taxon>
    </lineage>
</organism>
<dbReference type="PANTHER" id="PTHR47270:SF3">
    <property type="entry name" value="HYPOTETICAL PROTEIN"/>
    <property type="match status" value="1"/>
</dbReference>
<evidence type="ECO:0000313" key="3">
    <source>
        <dbReference type="EMBL" id="OAE31952.1"/>
    </source>
</evidence>
<comment type="caution">
    <text evidence="3">The sequence shown here is derived from an EMBL/GenBank/DDBJ whole genome shotgun (WGS) entry which is preliminary data.</text>
</comment>
<name>A0A176WHZ4_MARPO</name>
<dbReference type="EMBL" id="LVLJ01000930">
    <property type="protein sequence ID" value="OAE31952.1"/>
    <property type="molecule type" value="Genomic_DNA"/>
</dbReference>
<dbReference type="Proteomes" id="UP000077202">
    <property type="component" value="Unassembled WGS sequence"/>
</dbReference>